<dbReference type="AlphaFoldDB" id="A0A9X0CEG4"/>
<proteinExistence type="predicted"/>
<keyword evidence="3" id="KW-1185">Reference proteome</keyword>
<dbReference type="Proteomes" id="UP001163046">
    <property type="component" value="Unassembled WGS sequence"/>
</dbReference>
<sequence length="68" mass="7333">MEFNDPSLFTPTIKSNNNPFEFVEENAVKPGGELAMSGYETDSSDESDCSGIETSSAAGFFPIHPGRK</sequence>
<evidence type="ECO:0000313" key="3">
    <source>
        <dbReference type="Proteomes" id="UP001163046"/>
    </source>
</evidence>
<protein>
    <submittedName>
        <fullName evidence="2">Uncharacterized protein</fullName>
    </submittedName>
</protein>
<feature type="region of interest" description="Disordered" evidence="1">
    <location>
        <begin position="33"/>
        <end position="68"/>
    </location>
</feature>
<dbReference type="EMBL" id="MU827810">
    <property type="protein sequence ID" value="KAJ7323779.1"/>
    <property type="molecule type" value="Genomic_DNA"/>
</dbReference>
<name>A0A9X0CEG4_9CNID</name>
<accession>A0A9X0CEG4</accession>
<reference evidence="2" key="1">
    <citation type="submission" date="2023-01" db="EMBL/GenBank/DDBJ databases">
        <title>Genome assembly of the deep-sea coral Lophelia pertusa.</title>
        <authorList>
            <person name="Herrera S."/>
            <person name="Cordes E."/>
        </authorList>
    </citation>
    <scope>NUCLEOTIDE SEQUENCE</scope>
    <source>
        <strain evidence="2">USNM1676648</strain>
        <tissue evidence="2">Polyp</tissue>
    </source>
</reference>
<gene>
    <name evidence="2" type="ORF">OS493_030568</name>
</gene>
<evidence type="ECO:0000256" key="1">
    <source>
        <dbReference type="SAM" id="MobiDB-lite"/>
    </source>
</evidence>
<evidence type="ECO:0000313" key="2">
    <source>
        <dbReference type="EMBL" id="KAJ7323779.1"/>
    </source>
</evidence>
<comment type="caution">
    <text evidence="2">The sequence shown here is derived from an EMBL/GenBank/DDBJ whole genome shotgun (WGS) entry which is preliminary data.</text>
</comment>
<organism evidence="2 3">
    <name type="scientific">Desmophyllum pertusum</name>
    <dbReference type="NCBI Taxonomy" id="174260"/>
    <lineage>
        <taxon>Eukaryota</taxon>
        <taxon>Metazoa</taxon>
        <taxon>Cnidaria</taxon>
        <taxon>Anthozoa</taxon>
        <taxon>Hexacorallia</taxon>
        <taxon>Scleractinia</taxon>
        <taxon>Caryophylliina</taxon>
        <taxon>Caryophylliidae</taxon>
        <taxon>Desmophyllum</taxon>
    </lineage>
</organism>